<reference evidence="1" key="1">
    <citation type="submission" date="2023-07" db="EMBL/GenBank/DDBJ databases">
        <title>draft genome sequence of fig (Ficus carica).</title>
        <authorList>
            <person name="Takahashi T."/>
            <person name="Nishimura K."/>
        </authorList>
    </citation>
    <scope>NUCLEOTIDE SEQUENCE</scope>
</reference>
<evidence type="ECO:0000313" key="1">
    <source>
        <dbReference type="EMBL" id="GMN67200.1"/>
    </source>
</evidence>
<feature type="non-terminal residue" evidence="1">
    <location>
        <position position="34"/>
    </location>
</feature>
<proteinExistence type="predicted"/>
<protein>
    <submittedName>
        <fullName evidence="1">Uncharacterized protein</fullName>
    </submittedName>
</protein>
<organism evidence="1 2">
    <name type="scientific">Ficus carica</name>
    <name type="common">Common fig</name>
    <dbReference type="NCBI Taxonomy" id="3494"/>
    <lineage>
        <taxon>Eukaryota</taxon>
        <taxon>Viridiplantae</taxon>
        <taxon>Streptophyta</taxon>
        <taxon>Embryophyta</taxon>
        <taxon>Tracheophyta</taxon>
        <taxon>Spermatophyta</taxon>
        <taxon>Magnoliopsida</taxon>
        <taxon>eudicotyledons</taxon>
        <taxon>Gunneridae</taxon>
        <taxon>Pentapetalae</taxon>
        <taxon>rosids</taxon>
        <taxon>fabids</taxon>
        <taxon>Rosales</taxon>
        <taxon>Moraceae</taxon>
        <taxon>Ficeae</taxon>
        <taxon>Ficus</taxon>
    </lineage>
</organism>
<sequence>MNVLKEQPVPEAIRELINENTFANDFEPQANVFK</sequence>
<name>A0AA88E403_FICCA</name>
<evidence type="ECO:0000313" key="2">
    <source>
        <dbReference type="Proteomes" id="UP001187192"/>
    </source>
</evidence>
<comment type="caution">
    <text evidence="1">The sequence shown here is derived from an EMBL/GenBank/DDBJ whole genome shotgun (WGS) entry which is preliminary data.</text>
</comment>
<dbReference type="AlphaFoldDB" id="A0AA88E403"/>
<accession>A0AA88E403</accession>
<dbReference type="Proteomes" id="UP001187192">
    <property type="component" value="Unassembled WGS sequence"/>
</dbReference>
<dbReference type="EMBL" id="BTGU01000417">
    <property type="protein sequence ID" value="GMN67200.1"/>
    <property type="molecule type" value="Genomic_DNA"/>
</dbReference>
<gene>
    <name evidence="1" type="ORF">TIFTF001_036264</name>
</gene>
<keyword evidence="2" id="KW-1185">Reference proteome</keyword>